<evidence type="ECO:0000313" key="1">
    <source>
        <dbReference type="EMBL" id="KAL2651983.1"/>
    </source>
</evidence>
<keyword evidence="2" id="KW-1185">Reference proteome</keyword>
<evidence type="ECO:0000313" key="2">
    <source>
        <dbReference type="Proteomes" id="UP001605036"/>
    </source>
</evidence>
<protein>
    <submittedName>
        <fullName evidence="1">Uncharacterized protein</fullName>
    </submittedName>
</protein>
<proteinExistence type="predicted"/>
<sequence>MGRLKVLQVEEPELRNYQAHSCHIFHWAGVPYCQDGMTPFGGFGARGRGVLSGPDDGQGLEAAIWRSA</sequence>
<accession>A0ABD1ZKL7</accession>
<dbReference type="EMBL" id="JBHFFA010000001">
    <property type="protein sequence ID" value="KAL2651983.1"/>
    <property type="molecule type" value="Genomic_DNA"/>
</dbReference>
<dbReference type="Proteomes" id="UP001605036">
    <property type="component" value="Unassembled WGS sequence"/>
</dbReference>
<organism evidence="1 2">
    <name type="scientific">Riccia fluitans</name>
    <dbReference type="NCBI Taxonomy" id="41844"/>
    <lineage>
        <taxon>Eukaryota</taxon>
        <taxon>Viridiplantae</taxon>
        <taxon>Streptophyta</taxon>
        <taxon>Embryophyta</taxon>
        <taxon>Marchantiophyta</taxon>
        <taxon>Marchantiopsida</taxon>
        <taxon>Marchantiidae</taxon>
        <taxon>Marchantiales</taxon>
        <taxon>Ricciaceae</taxon>
        <taxon>Riccia</taxon>
    </lineage>
</organism>
<comment type="caution">
    <text evidence="1">The sequence shown here is derived from an EMBL/GenBank/DDBJ whole genome shotgun (WGS) entry which is preliminary data.</text>
</comment>
<name>A0ABD1ZKL7_9MARC</name>
<dbReference type="AlphaFoldDB" id="A0ABD1ZKL7"/>
<reference evidence="1 2" key="1">
    <citation type="submission" date="2024-09" db="EMBL/GenBank/DDBJ databases">
        <title>Chromosome-scale assembly of Riccia fluitans.</title>
        <authorList>
            <person name="Paukszto L."/>
            <person name="Sawicki J."/>
            <person name="Karawczyk K."/>
            <person name="Piernik-Szablinska J."/>
            <person name="Szczecinska M."/>
            <person name="Mazdziarz M."/>
        </authorList>
    </citation>
    <scope>NUCLEOTIDE SEQUENCE [LARGE SCALE GENOMIC DNA]</scope>
    <source>
        <strain evidence="1">Rf_01</strain>
        <tissue evidence="1">Aerial parts of the thallus</tissue>
    </source>
</reference>
<gene>
    <name evidence="1" type="ORF">R1flu_020111</name>
</gene>